<dbReference type="Proteomes" id="UP001234297">
    <property type="component" value="Chromosome 12"/>
</dbReference>
<proteinExistence type="predicted"/>
<protein>
    <submittedName>
        <fullName evidence="1">Uncharacterized protein</fullName>
    </submittedName>
</protein>
<gene>
    <name evidence="1" type="ORF">MRB53_034880</name>
</gene>
<accession>A0ACC2K3J8</accession>
<dbReference type="EMBL" id="CM056820">
    <property type="protein sequence ID" value="KAJ8615508.1"/>
    <property type="molecule type" value="Genomic_DNA"/>
</dbReference>
<comment type="caution">
    <text evidence="1">The sequence shown here is derived from an EMBL/GenBank/DDBJ whole genome shotgun (WGS) entry which is preliminary data.</text>
</comment>
<evidence type="ECO:0000313" key="1">
    <source>
        <dbReference type="EMBL" id="KAJ8615508.1"/>
    </source>
</evidence>
<reference evidence="1 2" key="1">
    <citation type="journal article" date="2022" name="Hortic Res">
        <title>A haplotype resolved chromosomal level avocado genome allows analysis of novel avocado genes.</title>
        <authorList>
            <person name="Nath O."/>
            <person name="Fletcher S.J."/>
            <person name="Hayward A."/>
            <person name="Shaw L.M."/>
            <person name="Masouleh A.K."/>
            <person name="Furtado A."/>
            <person name="Henry R.J."/>
            <person name="Mitter N."/>
        </authorList>
    </citation>
    <scope>NUCLEOTIDE SEQUENCE [LARGE SCALE GENOMIC DNA]</scope>
    <source>
        <strain evidence="2">cv. Hass</strain>
    </source>
</reference>
<evidence type="ECO:0000313" key="2">
    <source>
        <dbReference type="Proteomes" id="UP001234297"/>
    </source>
</evidence>
<keyword evidence="2" id="KW-1185">Reference proteome</keyword>
<organism evidence="1 2">
    <name type="scientific">Persea americana</name>
    <name type="common">Avocado</name>
    <dbReference type="NCBI Taxonomy" id="3435"/>
    <lineage>
        <taxon>Eukaryota</taxon>
        <taxon>Viridiplantae</taxon>
        <taxon>Streptophyta</taxon>
        <taxon>Embryophyta</taxon>
        <taxon>Tracheophyta</taxon>
        <taxon>Spermatophyta</taxon>
        <taxon>Magnoliopsida</taxon>
        <taxon>Magnoliidae</taxon>
        <taxon>Laurales</taxon>
        <taxon>Lauraceae</taxon>
        <taxon>Persea</taxon>
    </lineage>
</organism>
<sequence>MDKSWTLESRVSIAYEEGVKRFLDFSFANAISRDMIKCPCKNCSNVYYRSWDEVYEHLICDGFEKSYAHGVWIFHGEKFAWDEDVPDEDEPDEVDDMHGMLRSAFGIQDSESSSQEPEEGPNAEAEKSYKLVEDANQELYPGCKNFTKLAFVVRLYHIKCLNEWSDKSFTMLLDLLKEAFPEGETLPKSFYETKKIIGELGLGYNKFDACPNDCMLYWKQTTNESICSVCGTSSLIKMKTRSIETPKSEATKKTPPKKESENPPSKSEQEELSTTKATQLKSPSSTGAKAMKKIVKKATPKSAPKPEPKGLILSFSLDVA</sequence>
<name>A0ACC2K3J8_PERAE</name>